<protein>
    <submittedName>
        <fullName evidence="1">Uncharacterized protein</fullName>
    </submittedName>
</protein>
<evidence type="ECO:0000313" key="2">
    <source>
        <dbReference type="Proteomes" id="UP000004431"/>
    </source>
</evidence>
<name>A0ABP2J594_9ACTN</name>
<sequence length="58" mass="6641">MRLVMQGLCGVGARQCSRVAVHVRRLRRRACSVGACAGMVEVWYGCCTFWYKWMARTI</sequence>
<dbReference type="Proteomes" id="UP000004431">
    <property type="component" value="Unassembled WGS sequence"/>
</dbReference>
<gene>
    <name evidence="1" type="ORF">HMPREF9248_0385</name>
</gene>
<comment type="caution">
    <text evidence="1">The sequence shown here is derived from an EMBL/GenBank/DDBJ whole genome shotgun (WGS) entry which is preliminary data.</text>
</comment>
<organism evidence="1 2">
    <name type="scientific">Fannyhessea vaginae PB189-T1-4</name>
    <dbReference type="NCBI Taxonomy" id="866774"/>
    <lineage>
        <taxon>Bacteria</taxon>
        <taxon>Bacillati</taxon>
        <taxon>Actinomycetota</taxon>
        <taxon>Coriobacteriia</taxon>
        <taxon>Coriobacteriales</taxon>
        <taxon>Atopobiaceae</taxon>
        <taxon>Fannyhessea</taxon>
    </lineage>
</organism>
<evidence type="ECO:0000313" key="1">
    <source>
        <dbReference type="EMBL" id="EFL44434.1"/>
    </source>
</evidence>
<keyword evidence="2" id="KW-1185">Reference proteome</keyword>
<reference evidence="1 2" key="1">
    <citation type="submission" date="2010-08" db="EMBL/GenBank/DDBJ databases">
        <authorList>
            <person name="Durkin A.S."/>
            <person name="Madupu R."/>
            <person name="Torralba M."/>
            <person name="Gillis M."/>
            <person name="Methe B."/>
            <person name="Sutton G."/>
            <person name="Nelson K.E."/>
        </authorList>
    </citation>
    <scope>NUCLEOTIDE SEQUENCE [LARGE SCALE GENOMIC DNA]</scope>
    <source>
        <strain evidence="1 2">PB189-T1-4</strain>
    </source>
</reference>
<dbReference type="EMBL" id="AEDQ01000016">
    <property type="protein sequence ID" value="EFL44434.1"/>
    <property type="molecule type" value="Genomic_DNA"/>
</dbReference>
<accession>A0ABP2J594</accession>
<proteinExistence type="predicted"/>